<evidence type="ECO:0000313" key="2">
    <source>
        <dbReference type="EMBL" id="MFM0598384.1"/>
    </source>
</evidence>
<accession>A0ABW9DJ25</accession>
<feature type="region of interest" description="Disordered" evidence="1">
    <location>
        <begin position="77"/>
        <end position="111"/>
    </location>
</feature>
<reference evidence="2 3" key="1">
    <citation type="journal article" date="2024" name="Chem. Sci.">
        <title>Discovery of megapolipeptins by genome mining of a Burkholderiales bacteria collection.</title>
        <authorList>
            <person name="Paulo B.S."/>
            <person name="Recchia M.J.J."/>
            <person name="Lee S."/>
            <person name="Fergusson C.H."/>
            <person name="Romanowski S.B."/>
            <person name="Hernandez A."/>
            <person name="Krull N."/>
            <person name="Liu D.Y."/>
            <person name="Cavanagh H."/>
            <person name="Bos A."/>
            <person name="Gray C.A."/>
            <person name="Murphy B.T."/>
            <person name="Linington R.G."/>
            <person name="Eustaquio A.S."/>
        </authorList>
    </citation>
    <scope>NUCLEOTIDE SEQUENCE [LARGE SCALE GENOMIC DNA]</scope>
    <source>
        <strain evidence="2 3">RL17-335-BIF-A</strain>
    </source>
</reference>
<feature type="compositionally biased region" description="Basic and acidic residues" evidence="1">
    <location>
        <begin position="7"/>
        <end position="20"/>
    </location>
</feature>
<evidence type="ECO:0000256" key="1">
    <source>
        <dbReference type="SAM" id="MobiDB-lite"/>
    </source>
</evidence>
<feature type="compositionally biased region" description="Pro residues" evidence="1">
    <location>
        <begin position="93"/>
        <end position="111"/>
    </location>
</feature>
<keyword evidence="3" id="KW-1185">Reference proteome</keyword>
<dbReference type="Proteomes" id="UP001629367">
    <property type="component" value="Unassembled WGS sequence"/>
</dbReference>
<feature type="region of interest" description="Disordered" evidence="1">
    <location>
        <begin position="1"/>
        <end position="48"/>
    </location>
</feature>
<evidence type="ECO:0000313" key="3">
    <source>
        <dbReference type="Proteomes" id="UP001629367"/>
    </source>
</evidence>
<sequence>VHNKRHRESEHATAQDHQDPRPLPQRRGRHQAAVAGATQRAGKVRESGIRLESGDEPVCYSVWRALHARTWLEIFNPPRTQKCGQVPITEQPPHQPPHPSPRPQLHPESPA</sequence>
<name>A0ABW9DJ25_9BURK</name>
<proteinExistence type="predicted"/>
<feature type="non-terminal residue" evidence="2">
    <location>
        <position position="1"/>
    </location>
</feature>
<protein>
    <submittedName>
        <fullName evidence="2">Uncharacterized protein</fullName>
    </submittedName>
</protein>
<organism evidence="2 3">
    <name type="scientific">Paraburkholderia dilworthii</name>
    <dbReference type="NCBI Taxonomy" id="948106"/>
    <lineage>
        <taxon>Bacteria</taxon>
        <taxon>Pseudomonadati</taxon>
        <taxon>Pseudomonadota</taxon>
        <taxon>Betaproteobacteria</taxon>
        <taxon>Burkholderiales</taxon>
        <taxon>Burkholderiaceae</taxon>
        <taxon>Paraburkholderia</taxon>
    </lineage>
</organism>
<comment type="caution">
    <text evidence="2">The sequence shown here is derived from an EMBL/GenBank/DDBJ whole genome shotgun (WGS) entry which is preliminary data.</text>
</comment>
<gene>
    <name evidence="2" type="ORF">PQQ68_35650</name>
</gene>
<dbReference type="EMBL" id="JAQQBZ010000049">
    <property type="protein sequence ID" value="MFM0598384.1"/>
    <property type="molecule type" value="Genomic_DNA"/>
</dbReference>